<dbReference type="RefSeq" id="WP_169484675.1">
    <property type="nucleotide sequence ID" value="NZ_JABBGJ010000005.1"/>
</dbReference>
<gene>
    <name evidence="1" type="ORF">HHL24_06510</name>
</gene>
<evidence type="ECO:0000313" key="1">
    <source>
        <dbReference type="EMBL" id="NML97601.1"/>
    </source>
</evidence>
<organism evidence="1 2">
    <name type="scientific">Paraburkholderia polaris</name>
    <dbReference type="NCBI Taxonomy" id="2728848"/>
    <lineage>
        <taxon>Bacteria</taxon>
        <taxon>Pseudomonadati</taxon>
        <taxon>Pseudomonadota</taxon>
        <taxon>Betaproteobacteria</taxon>
        <taxon>Burkholderiales</taxon>
        <taxon>Burkholderiaceae</taxon>
        <taxon>Paraburkholderia</taxon>
    </lineage>
</organism>
<name>A0A848I5I4_9BURK</name>
<dbReference type="AlphaFoldDB" id="A0A848I5I4"/>
<reference evidence="1 2" key="1">
    <citation type="submission" date="2020-04" db="EMBL/GenBank/DDBJ databases">
        <title>Paraburkholderia sp. RP-4-7 isolated from soil.</title>
        <authorList>
            <person name="Dahal R.H."/>
        </authorList>
    </citation>
    <scope>NUCLEOTIDE SEQUENCE [LARGE SCALE GENOMIC DNA]</scope>
    <source>
        <strain evidence="1 2">RP-4-7</strain>
    </source>
</reference>
<dbReference type="Proteomes" id="UP000544134">
    <property type="component" value="Unassembled WGS sequence"/>
</dbReference>
<comment type="caution">
    <text evidence="1">The sequence shown here is derived from an EMBL/GenBank/DDBJ whole genome shotgun (WGS) entry which is preliminary data.</text>
</comment>
<accession>A0A848I5I4</accession>
<keyword evidence="2" id="KW-1185">Reference proteome</keyword>
<proteinExistence type="predicted"/>
<evidence type="ECO:0000313" key="2">
    <source>
        <dbReference type="Proteomes" id="UP000544134"/>
    </source>
</evidence>
<protein>
    <submittedName>
        <fullName evidence="1">Uncharacterized protein</fullName>
    </submittedName>
</protein>
<dbReference type="EMBL" id="JABBGJ010000005">
    <property type="protein sequence ID" value="NML97601.1"/>
    <property type="molecule type" value="Genomic_DNA"/>
</dbReference>
<sequence length="76" mass="8149">MADDLASGFRRAAEARMNRFPFVAAMSANGTAGVKRPCRCQRRSVATAAPGSAAASLIDMNRIRYLQKISGKATFL</sequence>